<proteinExistence type="predicted"/>
<evidence type="ECO:0000259" key="2">
    <source>
        <dbReference type="Pfam" id="PF13926"/>
    </source>
</evidence>
<evidence type="ECO:0000256" key="1">
    <source>
        <dbReference type="SAM" id="MobiDB-lite"/>
    </source>
</evidence>
<gene>
    <name evidence="3" type="primary">g10288</name>
    <name evidence="3" type="ORF">VP750_LOCUS9248</name>
</gene>
<protein>
    <submittedName>
        <fullName evidence="3">G10288 protein</fullName>
    </submittedName>
</protein>
<dbReference type="InterPro" id="IPR025451">
    <property type="entry name" value="DUF4211"/>
</dbReference>
<feature type="compositionally biased region" description="Basic and acidic residues" evidence="1">
    <location>
        <begin position="466"/>
        <end position="479"/>
    </location>
</feature>
<feature type="domain" description="DUF4211" evidence="2">
    <location>
        <begin position="488"/>
        <end position="648"/>
    </location>
</feature>
<feature type="region of interest" description="Disordered" evidence="1">
    <location>
        <begin position="1"/>
        <end position="487"/>
    </location>
</feature>
<dbReference type="Pfam" id="PF13926">
    <property type="entry name" value="DUF4211"/>
    <property type="match status" value="1"/>
</dbReference>
<feature type="compositionally biased region" description="Polar residues" evidence="1">
    <location>
        <begin position="260"/>
        <end position="269"/>
    </location>
</feature>
<accession>A0ABP1G7M7</accession>
<feature type="compositionally biased region" description="Basic and acidic residues" evidence="1">
    <location>
        <begin position="319"/>
        <end position="335"/>
    </location>
</feature>
<evidence type="ECO:0000313" key="4">
    <source>
        <dbReference type="Proteomes" id="UP001497392"/>
    </source>
</evidence>
<keyword evidence="4" id="KW-1185">Reference proteome</keyword>
<feature type="compositionally biased region" description="Basic and acidic residues" evidence="1">
    <location>
        <begin position="406"/>
        <end position="428"/>
    </location>
</feature>
<dbReference type="Proteomes" id="UP001497392">
    <property type="component" value="Unassembled WGS sequence"/>
</dbReference>
<feature type="compositionally biased region" description="Basic and acidic residues" evidence="1">
    <location>
        <begin position="85"/>
        <end position="106"/>
    </location>
</feature>
<dbReference type="EMBL" id="CAXHTA020000017">
    <property type="protein sequence ID" value="CAL5227342.1"/>
    <property type="molecule type" value="Genomic_DNA"/>
</dbReference>
<reference evidence="3 4" key="1">
    <citation type="submission" date="2024-06" db="EMBL/GenBank/DDBJ databases">
        <authorList>
            <person name="Kraege A."/>
            <person name="Thomma B."/>
        </authorList>
    </citation>
    <scope>NUCLEOTIDE SEQUENCE [LARGE SCALE GENOMIC DNA]</scope>
</reference>
<feature type="compositionally biased region" description="Acidic residues" evidence="1">
    <location>
        <begin position="208"/>
        <end position="229"/>
    </location>
</feature>
<feature type="compositionally biased region" description="Basic and acidic residues" evidence="1">
    <location>
        <begin position="378"/>
        <end position="389"/>
    </location>
</feature>
<feature type="compositionally biased region" description="Acidic residues" evidence="1">
    <location>
        <begin position="429"/>
        <end position="465"/>
    </location>
</feature>
<organism evidence="3 4">
    <name type="scientific">Coccomyxa viridis</name>
    <dbReference type="NCBI Taxonomy" id="1274662"/>
    <lineage>
        <taxon>Eukaryota</taxon>
        <taxon>Viridiplantae</taxon>
        <taxon>Chlorophyta</taxon>
        <taxon>core chlorophytes</taxon>
        <taxon>Trebouxiophyceae</taxon>
        <taxon>Trebouxiophyceae incertae sedis</taxon>
        <taxon>Coccomyxaceae</taxon>
        <taxon>Coccomyxa</taxon>
    </lineage>
</organism>
<evidence type="ECO:0000313" key="3">
    <source>
        <dbReference type="EMBL" id="CAL5227342.1"/>
    </source>
</evidence>
<sequence>MVASSPDDDGRSRLRSRKRPAPAQSAPLTSSDEDAQPLSRLRSHAGQTSGLRSDMGNGTEDTRSKRASRRLSSARNGKVALASENKPEEEKDEPMPARRRNLRQESDVPGNQGAEFQERLRTPAGNHSRRSTRAATGSNRAQPAEQEDQPERALRSRSTRTKTAAPQQDGSPENSSDEEPEPERHYERSARQARKASKLVQGGGGMSDDGDSASDLDEFLAASEDEAEEAQLSLAVTNADESDLETAHPDPAATPDDTPRQLSSRQPGTATLRRLRKAELDEDTSAHANGQAEALEDSEQESQPPQHAQGEAGRQSDPGYRRYTPEEKGKQKVVDDAGPSGLHDAQTPVRPAQRHSKADDTPGLSSGGRQALKRRRLQKADGRTVKAEEEPTIASRVTRSGRTRRERPDYKALWEKKTAKAKPQKPDSADELADTEDDSGGSDEQEEPAILIVDDDEEEDESADDQDFKPDGAHNKGRETSGSVDVNDFIDEDGEAEVDDGRPLQSPLQLAGLFDSRPDVDNCFNFYLDYLLECIADPEFPEIIRGDPRARKHYDYAIHKIEVDELARWREIYTKSDAWKRAIPGFITALERLPGCSVQLREAGLSSQNRKYSSGLADDDFEGTVRECAACTRKHTRAAMQLVLKGKLGDPGYIRGAKRLKDMAIRDDDEGESGSDRESILDAEDGEFRERVYDVGSHCGSRVHLYHSLWHYKRRLRGQLKKELKAARLFLEGCGRSHSRADCVKHVKGKDGLYDGLRSNFQQLGQMASEYATMQASGGFRSASGVLDRVTKKASPARHQ</sequence>
<name>A0ABP1G7M7_9CHLO</name>
<feature type="compositionally biased region" description="Polar residues" evidence="1">
    <location>
        <begin position="161"/>
        <end position="170"/>
    </location>
</feature>
<comment type="caution">
    <text evidence="3">The sequence shown here is derived from an EMBL/GenBank/DDBJ whole genome shotgun (WGS) entry which is preliminary data.</text>
</comment>